<dbReference type="PANTHER" id="PTHR21731">
    <property type="entry name" value="SYNAPTONEMAL COMPLEX CENTRAL ELEMENT PROTEIN 1-LIKE"/>
    <property type="match status" value="1"/>
</dbReference>
<sequence>EELEQEAQRSAPNLAHFKLKHIVCVCLYAYLCRSLCREAPFQHVRLSRQRAQNQEKEELLELYRCQIEETKLRHRKARVKFGKELQQLMEQHKNLYSAFSPARLPGEVAAAENAAAELLKAGKCVHSHTLTHTHTHTHTQSLNSTNIFLSMLRKAKDVPTRSASRGPG</sequence>
<proteinExistence type="inferred from homology"/>
<dbReference type="PANTHER" id="PTHR21731:SF1">
    <property type="entry name" value="SYNAPTONEMAL COMPLEX CENTRAL ELEMENT PROTEIN 1-LIKE"/>
    <property type="match status" value="1"/>
</dbReference>
<evidence type="ECO:0000256" key="4">
    <source>
        <dbReference type="SAM" id="Coils"/>
    </source>
</evidence>
<feature type="coiled-coil region" evidence="4">
    <location>
        <begin position="46"/>
        <end position="73"/>
    </location>
</feature>
<evidence type="ECO:0000256" key="1">
    <source>
        <dbReference type="ARBA" id="ARBA00010094"/>
    </source>
</evidence>
<protein>
    <submittedName>
        <fullName evidence="5">Uncharacterized protein</fullName>
    </submittedName>
</protein>
<dbReference type="Pfam" id="PF15233">
    <property type="entry name" value="SYCE1"/>
    <property type="match status" value="1"/>
</dbReference>
<dbReference type="GO" id="GO:0000795">
    <property type="term" value="C:synaptonemal complex"/>
    <property type="evidence" value="ECO:0007669"/>
    <property type="project" value="InterPro"/>
</dbReference>
<dbReference type="InterPro" id="IPR026676">
    <property type="entry name" value="SYCE1"/>
</dbReference>
<name>A0AAY4BE28_9TELE</name>
<organism evidence="5 6">
    <name type="scientific">Denticeps clupeoides</name>
    <name type="common">denticle herring</name>
    <dbReference type="NCBI Taxonomy" id="299321"/>
    <lineage>
        <taxon>Eukaryota</taxon>
        <taxon>Metazoa</taxon>
        <taxon>Chordata</taxon>
        <taxon>Craniata</taxon>
        <taxon>Vertebrata</taxon>
        <taxon>Euteleostomi</taxon>
        <taxon>Actinopterygii</taxon>
        <taxon>Neopterygii</taxon>
        <taxon>Teleostei</taxon>
        <taxon>Clupei</taxon>
        <taxon>Clupeiformes</taxon>
        <taxon>Denticipitoidei</taxon>
        <taxon>Denticipitidae</taxon>
        <taxon>Denticeps</taxon>
    </lineage>
</organism>
<reference evidence="5 6" key="1">
    <citation type="submission" date="2020-06" db="EMBL/GenBank/DDBJ databases">
        <authorList>
            <consortium name="Wellcome Sanger Institute Data Sharing"/>
        </authorList>
    </citation>
    <scope>NUCLEOTIDE SEQUENCE [LARGE SCALE GENOMIC DNA]</scope>
</reference>
<dbReference type="Ensembl" id="ENSDCDT00010020245.1">
    <property type="protein sequence ID" value="ENSDCDP00010019140.1"/>
    <property type="gene ID" value="ENSDCDG00010008670.1"/>
</dbReference>
<accession>A0AAY4BE28</accession>
<evidence type="ECO:0000313" key="5">
    <source>
        <dbReference type="Ensembl" id="ENSDCDP00010019140.1"/>
    </source>
</evidence>
<evidence type="ECO:0000256" key="3">
    <source>
        <dbReference type="ARBA" id="ARBA00023254"/>
    </source>
</evidence>
<evidence type="ECO:0000256" key="2">
    <source>
        <dbReference type="ARBA" id="ARBA00023054"/>
    </source>
</evidence>
<comment type="similarity">
    <text evidence="1">Belongs to the SYCE family.</text>
</comment>
<reference evidence="5" key="3">
    <citation type="submission" date="2025-09" db="UniProtKB">
        <authorList>
            <consortium name="Ensembl"/>
        </authorList>
    </citation>
    <scope>IDENTIFICATION</scope>
</reference>
<evidence type="ECO:0000313" key="6">
    <source>
        <dbReference type="Proteomes" id="UP000694580"/>
    </source>
</evidence>
<dbReference type="AlphaFoldDB" id="A0AAY4BE28"/>
<reference evidence="5" key="2">
    <citation type="submission" date="2025-08" db="UniProtKB">
        <authorList>
            <consortium name="Ensembl"/>
        </authorList>
    </citation>
    <scope>IDENTIFICATION</scope>
</reference>
<dbReference type="Proteomes" id="UP000694580">
    <property type="component" value="Chromosome 9"/>
</dbReference>
<dbReference type="GeneTree" id="ENSGT00940000172951"/>
<keyword evidence="2 4" id="KW-0175">Coiled coil</keyword>
<dbReference type="GO" id="GO:0007130">
    <property type="term" value="P:synaptonemal complex assembly"/>
    <property type="evidence" value="ECO:0007669"/>
    <property type="project" value="InterPro"/>
</dbReference>
<keyword evidence="6" id="KW-1185">Reference proteome</keyword>
<keyword evidence="3" id="KW-0469">Meiosis</keyword>